<keyword evidence="3" id="KW-1185">Reference proteome</keyword>
<organism evidence="2 3">
    <name type="scientific">Gossypium darwinii</name>
    <name type="common">Darwin's cotton</name>
    <name type="synonym">Gossypium barbadense var. darwinii</name>
    <dbReference type="NCBI Taxonomy" id="34276"/>
    <lineage>
        <taxon>Eukaryota</taxon>
        <taxon>Viridiplantae</taxon>
        <taxon>Streptophyta</taxon>
        <taxon>Embryophyta</taxon>
        <taxon>Tracheophyta</taxon>
        <taxon>Spermatophyta</taxon>
        <taxon>Magnoliopsida</taxon>
        <taxon>eudicotyledons</taxon>
        <taxon>Gunneridae</taxon>
        <taxon>Pentapetalae</taxon>
        <taxon>rosids</taxon>
        <taxon>malvids</taxon>
        <taxon>Malvales</taxon>
        <taxon>Malvaceae</taxon>
        <taxon>Malvoideae</taxon>
        <taxon>Gossypium</taxon>
    </lineage>
</organism>
<reference evidence="2 3" key="1">
    <citation type="submission" date="2019-06" db="EMBL/GenBank/DDBJ databases">
        <title>WGS assembly of Gossypium darwinii.</title>
        <authorList>
            <person name="Chen Z.J."/>
            <person name="Sreedasyam A."/>
            <person name="Ando A."/>
            <person name="Song Q."/>
            <person name="De L."/>
            <person name="Hulse-Kemp A."/>
            <person name="Ding M."/>
            <person name="Ye W."/>
            <person name="Kirkbride R."/>
            <person name="Jenkins J."/>
            <person name="Plott C."/>
            <person name="Lovell J."/>
            <person name="Lin Y.-M."/>
            <person name="Vaughn R."/>
            <person name="Liu B."/>
            <person name="Li W."/>
            <person name="Simpson S."/>
            <person name="Scheffler B."/>
            <person name="Saski C."/>
            <person name="Grover C."/>
            <person name="Hu G."/>
            <person name="Conover J."/>
            <person name="Carlson J."/>
            <person name="Shu S."/>
            <person name="Boston L."/>
            <person name="Williams M."/>
            <person name="Peterson D."/>
            <person name="Mcgee K."/>
            <person name="Jones D."/>
            <person name="Wendel J."/>
            <person name="Stelly D."/>
            <person name="Grimwood J."/>
            <person name="Schmutz J."/>
        </authorList>
    </citation>
    <scope>NUCLEOTIDE SEQUENCE [LARGE SCALE GENOMIC DNA]</scope>
    <source>
        <strain evidence="2">1808015.09</strain>
    </source>
</reference>
<dbReference type="InterPro" id="IPR026960">
    <property type="entry name" value="RVT-Znf"/>
</dbReference>
<feature type="domain" description="Reverse transcriptase zinc-binding" evidence="1">
    <location>
        <begin position="1"/>
        <end position="49"/>
    </location>
</feature>
<evidence type="ECO:0000313" key="3">
    <source>
        <dbReference type="Proteomes" id="UP000323506"/>
    </source>
</evidence>
<dbReference type="AlphaFoldDB" id="A0A5D2BIU8"/>
<proteinExistence type="predicted"/>
<sequence>MPPRVRNFLWVVSIDRLPTKDFLIRRGCYSEPETAVHLFFHCKFIVGFWRKFLNGVVKSLWMISVSAACWSMRLVRNELVFIRALMWIRSVHEELKVDEKIYLGWVKFNVCSVEIEDEVGCGGVLRDSDGMARALSSGLFAAKDSLTVEVGAISLALDVFLAMGWKGKCSLIIEVGSIEVFNWVENKVEIRLSRIGNISFLKADKHGNKMAFVLAVSSLKRPGMFKA</sequence>
<gene>
    <name evidence="2" type="ORF">ES288_D08G057400v1</name>
</gene>
<dbReference type="Pfam" id="PF13966">
    <property type="entry name" value="zf-RVT"/>
    <property type="match status" value="1"/>
</dbReference>
<dbReference type="EMBL" id="CM017708">
    <property type="protein sequence ID" value="TYG56350.1"/>
    <property type="molecule type" value="Genomic_DNA"/>
</dbReference>
<protein>
    <recommendedName>
        <fullName evidence="1">Reverse transcriptase zinc-binding domain-containing protein</fullName>
    </recommendedName>
</protein>
<accession>A0A5D2BIU8</accession>
<evidence type="ECO:0000259" key="1">
    <source>
        <dbReference type="Pfam" id="PF13966"/>
    </source>
</evidence>
<dbReference type="Proteomes" id="UP000323506">
    <property type="component" value="Chromosome D08"/>
</dbReference>
<evidence type="ECO:0000313" key="2">
    <source>
        <dbReference type="EMBL" id="TYG56350.1"/>
    </source>
</evidence>
<name>A0A5D2BIU8_GOSDA</name>